<dbReference type="GO" id="GO:0005525">
    <property type="term" value="F:GTP binding"/>
    <property type="evidence" value="ECO:0007669"/>
    <property type="project" value="UniProtKB-KW"/>
</dbReference>
<keyword evidence="8 17" id="KW-1133">Transmembrane helix</keyword>
<protein>
    <recommendedName>
        <fullName evidence="13 14">Ferrous iron transport protein B</fullName>
    </recommendedName>
</protein>
<feature type="binding site" evidence="15">
    <location>
        <begin position="9"/>
        <end position="16"/>
    </location>
    <ligand>
        <name>GTP</name>
        <dbReference type="ChEBI" id="CHEBI:37565"/>
        <label>1</label>
    </ligand>
</feature>
<dbReference type="InterPro" id="IPR041069">
    <property type="entry name" value="FeoB_Cyto"/>
</dbReference>
<reference evidence="19 20" key="1">
    <citation type="journal article" date="2006" name="Extremophiles">
        <title>Characterization of Exiguobacterium isolates from the Siberian permafrost. Description of Exiguobacterium sibiricum sp. nov.</title>
        <authorList>
            <person name="Rodrigues D.F."/>
            <person name="Goris J."/>
            <person name="Vishnivetskaya T."/>
            <person name="Gilichinsky D."/>
            <person name="Thomashow M.F."/>
            <person name="Tiedje J.M."/>
        </authorList>
    </citation>
    <scope>NUCLEOTIDE SEQUENCE [LARGE SCALE GENOMIC DNA]</scope>
    <source>
        <strain evidence="20">DSM 17290 / CIP 109462 / JCM 13490 / 255-15</strain>
    </source>
</reference>
<dbReference type="Pfam" id="PF07670">
    <property type="entry name" value="Gate"/>
    <property type="match status" value="2"/>
</dbReference>
<evidence type="ECO:0000259" key="18">
    <source>
        <dbReference type="PROSITE" id="PS51711"/>
    </source>
</evidence>
<evidence type="ECO:0000313" key="19">
    <source>
        <dbReference type="EMBL" id="ACB60323.1"/>
    </source>
</evidence>
<feature type="transmembrane region" description="Helical" evidence="17">
    <location>
        <begin position="335"/>
        <end position="359"/>
    </location>
</feature>
<dbReference type="InterPro" id="IPR030389">
    <property type="entry name" value="G_FEOB_dom"/>
</dbReference>
<reference evidence="20" key="3">
    <citation type="submission" date="2008-04" db="EMBL/GenBank/DDBJ databases">
        <title>Complete sequence of chromosome of Exiguobacterium sibiricum 255-15.</title>
        <authorList>
            <consortium name="US DOE Joint Genome Institute"/>
            <person name="Copeland A."/>
            <person name="Lucas S."/>
            <person name="Lapidus A."/>
            <person name="Glavina del Rio T."/>
            <person name="Dalin E."/>
            <person name="Tice H."/>
            <person name="Bruce D."/>
            <person name="Goodwin L."/>
            <person name="Pitluck S."/>
            <person name="Kiss H."/>
            <person name="Chertkov O."/>
            <person name="Monk C."/>
            <person name="Brettin T."/>
            <person name="Detter J.C."/>
            <person name="Han C."/>
            <person name="Kuske C.R."/>
            <person name="Schmutz J."/>
            <person name="Larimer F."/>
            <person name="Land M."/>
            <person name="Hauser L."/>
            <person name="Kyrpides N."/>
            <person name="Mikhailova N."/>
            <person name="Vishnivetskaya T."/>
            <person name="Rodrigues D.F."/>
            <person name="Gilichinsky D."/>
            <person name="Tiedje J."/>
            <person name="Richardson P."/>
        </authorList>
    </citation>
    <scope>NUCLEOTIDE SEQUENCE [LARGE SCALE GENOMIC DNA]</scope>
    <source>
        <strain evidence="20">DSM 17290 / CIP 109462 / JCM 13490 / 255-15</strain>
    </source>
</reference>
<evidence type="ECO:0000256" key="11">
    <source>
        <dbReference type="ARBA" id="ARBA00023134"/>
    </source>
</evidence>
<comment type="similarity">
    <text evidence="17">Belongs to the TRAFAC class TrmE-Era-EngA-EngB-Septin-like GTPase superfamily. FeoB GTPase (TC 9.A.8) family.</text>
</comment>
<dbReference type="InterPro" id="IPR027417">
    <property type="entry name" value="P-loop_NTPase"/>
</dbReference>
<dbReference type="OrthoDB" id="9809127at2"/>
<evidence type="ECO:0000256" key="8">
    <source>
        <dbReference type="ARBA" id="ARBA00022989"/>
    </source>
</evidence>
<feature type="transmembrane region" description="Helical" evidence="17">
    <location>
        <begin position="562"/>
        <end position="582"/>
    </location>
</feature>
<feature type="transmembrane region" description="Helical" evidence="17">
    <location>
        <begin position="537"/>
        <end position="555"/>
    </location>
</feature>
<dbReference type="Gene3D" id="1.10.287.1770">
    <property type="match status" value="1"/>
</dbReference>
<evidence type="ECO:0000313" key="20">
    <source>
        <dbReference type="Proteomes" id="UP000001681"/>
    </source>
</evidence>
<evidence type="ECO:0000256" key="6">
    <source>
        <dbReference type="ARBA" id="ARBA00022692"/>
    </source>
</evidence>
<dbReference type="EMBL" id="CP001022">
    <property type="protein sequence ID" value="ACB60323.1"/>
    <property type="molecule type" value="Genomic_DNA"/>
</dbReference>
<dbReference type="Pfam" id="PF17910">
    <property type="entry name" value="FeoB_Cyto"/>
    <property type="match status" value="1"/>
</dbReference>
<dbReference type="PANTHER" id="PTHR43185:SF1">
    <property type="entry name" value="FE(2+) TRANSPORTER FEOB"/>
    <property type="match status" value="1"/>
</dbReference>
<dbReference type="eggNOG" id="COG0370">
    <property type="taxonomic scope" value="Bacteria"/>
</dbReference>
<dbReference type="GO" id="GO:0046872">
    <property type="term" value="F:metal ion binding"/>
    <property type="evidence" value="ECO:0007669"/>
    <property type="project" value="UniProtKB-KW"/>
</dbReference>
<evidence type="ECO:0000256" key="9">
    <source>
        <dbReference type="ARBA" id="ARBA00023004"/>
    </source>
</evidence>
<keyword evidence="3 17" id="KW-0813">Transport</keyword>
<dbReference type="Proteomes" id="UP000001681">
    <property type="component" value="Chromosome"/>
</dbReference>
<feature type="transmembrane region" description="Helical" evidence="17">
    <location>
        <begin position="301"/>
        <end position="323"/>
    </location>
</feature>
<gene>
    <name evidence="19" type="ordered locus">Exig_0843</name>
</gene>
<dbReference type="InterPro" id="IPR003373">
    <property type="entry name" value="Fe2_transport_prot-B"/>
</dbReference>
<keyword evidence="5 17" id="KW-0410">Iron transport</keyword>
<feature type="transmembrane region" description="Helical" evidence="17">
    <location>
        <begin position="602"/>
        <end position="622"/>
    </location>
</feature>
<dbReference type="InterPro" id="IPR011640">
    <property type="entry name" value="Fe2_transport_prot_B_C"/>
</dbReference>
<keyword evidence="16" id="KW-0460">Magnesium</keyword>
<evidence type="ECO:0000256" key="15">
    <source>
        <dbReference type="PIRSR" id="PIRSR603373-1"/>
    </source>
</evidence>
<feature type="binding site" evidence="16">
    <location>
        <position position="24"/>
    </location>
    <ligand>
        <name>Mg(2+)</name>
        <dbReference type="ChEBI" id="CHEBI:18420"/>
        <label>2</label>
    </ligand>
</feature>
<keyword evidence="20" id="KW-1185">Reference proteome</keyword>
<dbReference type="InterPro" id="IPR011642">
    <property type="entry name" value="Gate_dom"/>
</dbReference>
<evidence type="ECO:0000256" key="5">
    <source>
        <dbReference type="ARBA" id="ARBA00022496"/>
    </source>
</evidence>
<evidence type="ECO:0000256" key="14">
    <source>
        <dbReference type="NCBIfam" id="TIGR00437"/>
    </source>
</evidence>
<dbReference type="KEGG" id="esi:Exig_0843"/>
<name>B1YL91_EXIS2</name>
<keyword evidence="9 17" id="KW-0408">Iron</keyword>
<proteinExistence type="inferred from homology"/>
<evidence type="ECO:0000256" key="16">
    <source>
        <dbReference type="PIRSR" id="PIRSR603373-2"/>
    </source>
</evidence>
<dbReference type="GO" id="GO:0015093">
    <property type="term" value="F:ferrous iron transmembrane transporter activity"/>
    <property type="evidence" value="ECO:0007669"/>
    <property type="project" value="UniProtKB-UniRule"/>
</dbReference>
<feature type="transmembrane region" description="Helical" evidence="17">
    <location>
        <begin position="268"/>
        <end position="289"/>
    </location>
</feature>
<dbReference type="InterPro" id="IPR050860">
    <property type="entry name" value="FeoB_GTPase"/>
</dbReference>
<feature type="transmembrane region" description="Helical" evidence="17">
    <location>
        <begin position="413"/>
        <end position="434"/>
    </location>
</feature>
<dbReference type="Pfam" id="PF07664">
    <property type="entry name" value="FeoB_C"/>
    <property type="match status" value="1"/>
</dbReference>
<dbReference type="NCBIfam" id="TIGR00437">
    <property type="entry name" value="feoB"/>
    <property type="match status" value="1"/>
</dbReference>
<feature type="binding site" evidence="16">
    <location>
        <position position="23"/>
    </location>
    <ligand>
        <name>Mg(2+)</name>
        <dbReference type="ChEBI" id="CHEBI:18420"/>
        <label>2</label>
    </ligand>
</feature>
<accession>B1YL91</accession>
<feature type="transmembrane region" description="Helical" evidence="17">
    <location>
        <begin position="631"/>
        <end position="651"/>
    </location>
</feature>
<keyword evidence="11 15" id="KW-0342">GTP-binding</keyword>
<feature type="binding site" evidence="15">
    <location>
        <begin position="53"/>
        <end position="56"/>
    </location>
    <ligand>
        <name>GTP</name>
        <dbReference type="ChEBI" id="CHEBI:37565"/>
        <label>1</label>
    </ligand>
</feature>
<dbReference type="AlphaFoldDB" id="B1YL91"/>
<feature type="binding site" evidence="15">
    <location>
        <begin position="113"/>
        <end position="116"/>
    </location>
    <ligand>
        <name>GTP</name>
        <dbReference type="ChEBI" id="CHEBI:37565"/>
        <label>1</label>
    </ligand>
</feature>
<dbReference type="PROSITE" id="PS51711">
    <property type="entry name" value="G_FEOB"/>
    <property type="match status" value="1"/>
</dbReference>
<reference evidence="19 20" key="2">
    <citation type="journal article" date="2008" name="BMC Genomics">
        <title>Architecture of thermal adaptation in an Exiguobacterium sibiricum strain isolated from 3 million year old permafrost: a genome and transcriptome approach.</title>
        <authorList>
            <person name="Rodrigues D.F."/>
            <person name="Ivanova N."/>
            <person name="He Z."/>
            <person name="Huebner M."/>
            <person name="Zhou J."/>
            <person name="Tiedje J.M."/>
        </authorList>
    </citation>
    <scope>NUCLEOTIDE SEQUENCE [LARGE SCALE GENOMIC DNA]</scope>
    <source>
        <strain evidence="20">DSM 17290 / CIP 109462 / JCM 13490 / 255-15</strain>
    </source>
</reference>
<feature type="transmembrane region" description="Helical" evidence="17">
    <location>
        <begin position="379"/>
        <end position="401"/>
    </location>
</feature>
<dbReference type="Pfam" id="PF02421">
    <property type="entry name" value="FeoB_N"/>
    <property type="match status" value="1"/>
</dbReference>
<evidence type="ECO:0000256" key="1">
    <source>
        <dbReference type="ARBA" id="ARBA00003926"/>
    </source>
</evidence>
<keyword evidence="7 15" id="KW-0547">Nucleotide-binding</keyword>
<evidence type="ECO:0000256" key="17">
    <source>
        <dbReference type="RuleBase" id="RU362098"/>
    </source>
</evidence>
<evidence type="ECO:0000256" key="4">
    <source>
        <dbReference type="ARBA" id="ARBA00022475"/>
    </source>
</evidence>
<dbReference type="Gene3D" id="3.40.50.300">
    <property type="entry name" value="P-loop containing nucleotide triphosphate hydrolases"/>
    <property type="match status" value="1"/>
</dbReference>
<keyword evidence="12 17" id="KW-0472">Membrane</keyword>
<comment type="subcellular location">
    <subcellularLocation>
        <location evidence="2 17">Cell membrane</location>
        <topology evidence="2 17">Multi-pass membrane protein</topology>
    </subcellularLocation>
</comment>
<feature type="binding site" evidence="15">
    <location>
        <begin position="34"/>
        <end position="38"/>
    </location>
    <ligand>
        <name>GTP</name>
        <dbReference type="ChEBI" id="CHEBI:37565"/>
        <label>1</label>
    </ligand>
</feature>
<evidence type="ECO:0000256" key="2">
    <source>
        <dbReference type="ARBA" id="ARBA00004651"/>
    </source>
</evidence>
<evidence type="ECO:0000256" key="3">
    <source>
        <dbReference type="ARBA" id="ARBA00022448"/>
    </source>
</evidence>
<sequence>MTQKIALLGNPNTGKTSLFNRLTGSYAHVGNWSGVTVDKKVGKLHGNRGQLIDMPGVYDLDPLSADEAVVARFLMEESFDGMINIIDASQLERNLQLTAQLLEIGKPIQIGLNMMDVARTRGTTIDAEALAKELGVDVFPIVARTGDGCEVLLSSIPEAAKKYTPLRIDYGQKTEQAITAIIEIADLQEQERWMAVQYLAGNRVFVEYLEKKSPRIIEVRKELERQLGRFIHAHITECRRNWAVAIRAGSVVEEKSDRKTWTDRIDAVVTHPILGLPIFFAVLYVLFHVTFNWMGAPLSDLLGAFIEGPISTGVVFVLTQLGASGFIQDLLIDGVIAGVGGVLVFVPQIFVLFFFISFLEDSGYMARVAIVMDRFMQMVGLNGKSFIPMIIGFGCNVPGIMAARSVEEERERLVTIFISPFMSCSARLPIYAVFAGSFFASNQAMIVLSLYILGIVLALLAAKVFSKVLAAEEATSLFLVEQPPYRVPQGLTLWRSTWQKGKGFVRKAGTFIFGGSVVIWLLAYTGPGGFNVNMNDSFLAMIGGLIAMLLIPLGFGTWQAGAALITGFLAKEVVVSTMAIIYAVNESELGRQLAGQFTPLSAYSFMAFVLLYVPCLATVAVIRREVGSAKWTWIASLYGLFVAYSISFLIYQTGHALGFS</sequence>
<keyword evidence="4" id="KW-1003">Cell membrane</keyword>
<keyword evidence="16" id="KW-0479">Metal-binding</keyword>
<evidence type="ECO:0000256" key="12">
    <source>
        <dbReference type="ARBA" id="ARBA00023136"/>
    </source>
</evidence>
<evidence type="ECO:0000256" key="10">
    <source>
        <dbReference type="ARBA" id="ARBA00023065"/>
    </source>
</evidence>
<dbReference type="PANTHER" id="PTHR43185">
    <property type="entry name" value="FERROUS IRON TRANSPORT PROTEIN B"/>
    <property type="match status" value="1"/>
</dbReference>
<feature type="transmembrane region" description="Helical" evidence="17">
    <location>
        <begin position="504"/>
        <end position="525"/>
    </location>
</feature>
<comment type="function">
    <text evidence="1 17">Probable transporter of a GTP-driven Fe(2+) uptake system.</text>
</comment>
<feature type="transmembrane region" description="Helical" evidence="17">
    <location>
        <begin position="440"/>
        <end position="462"/>
    </location>
</feature>
<dbReference type="CDD" id="cd01879">
    <property type="entry name" value="FeoB"/>
    <property type="match status" value="1"/>
</dbReference>
<dbReference type="SUPFAM" id="SSF52540">
    <property type="entry name" value="P-loop containing nucleoside triphosphate hydrolases"/>
    <property type="match status" value="1"/>
</dbReference>
<evidence type="ECO:0000256" key="13">
    <source>
        <dbReference type="ARBA" id="ARBA00031200"/>
    </source>
</evidence>
<keyword evidence="6 17" id="KW-0812">Transmembrane</keyword>
<organism evidence="19 20">
    <name type="scientific">Exiguobacterium sibiricum (strain DSM 17290 / CCUG 55495 / CIP 109462 / JCM 13490 / 255-15)</name>
    <dbReference type="NCBI Taxonomy" id="262543"/>
    <lineage>
        <taxon>Bacteria</taxon>
        <taxon>Bacillati</taxon>
        <taxon>Bacillota</taxon>
        <taxon>Bacilli</taxon>
        <taxon>Bacillales</taxon>
        <taxon>Bacillales Family XII. Incertae Sedis</taxon>
        <taxon>Exiguobacterium</taxon>
    </lineage>
</organism>
<dbReference type="RefSeq" id="WP_012369747.1">
    <property type="nucleotide sequence ID" value="NC_010556.1"/>
</dbReference>
<dbReference type="GO" id="GO:0005886">
    <property type="term" value="C:plasma membrane"/>
    <property type="evidence" value="ECO:0007669"/>
    <property type="project" value="UniProtKB-SubCell"/>
</dbReference>
<dbReference type="STRING" id="262543.Exig_0843"/>
<evidence type="ECO:0000256" key="7">
    <source>
        <dbReference type="ARBA" id="ARBA00022741"/>
    </source>
</evidence>
<dbReference type="HOGENOM" id="CLU_013350_3_0_9"/>
<keyword evidence="10" id="KW-0406">Ion transport</keyword>
<feature type="binding site" evidence="16">
    <location>
        <position position="20"/>
    </location>
    <ligand>
        <name>Mg(2+)</name>
        <dbReference type="ChEBI" id="CHEBI:18420"/>
        <label>2</label>
    </ligand>
</feature>
<feature type="domain" description="FeoB-type G" evidence="18">
    <location>
        <begin position="2"/>
        <end position="162"/>
    </location>
</feature>